<organism evidence="4 5">
    <name type="scientific">Cellulomonas humilata</name>
    <dbReference type="NCBI Taxonomy" id="144055"/>
    <lineage>
        <taxon>Bacteria</taxon>
        <taxon>Bacillati</taxon>
        <taxon>Actinomycetota</taxon>
        <taxon>Actinomycetes</taxon>
        <taxon>Micrococcales</taxon>
        <taxon>Cellulomonadaceae</taxon>
        <taxon>Cellulomonas</taxon>
    </lineage>
</organism>
<keyword evidence="1" id="KW-0540">Nuclease</keyword>
<dbReference type="RefSeq" id="WP_307494771.1">
    <property type="nucleotide sequence ID" value="NZ_JAUSVB010000008.1"/>
</dbReference>
<dbReference type="InterPro" id="IPR001279">
    <property type="entry name" value="Metallo-B-lactamas"/>
</dbReference>
<evidence type="ECO:0000313" key="5">
    <source>
        <dbReference type="Proteomes" id="UP001239626"/>
    </source>
</evidence>
<dbReference type="SUPFAM" id="SSF56281">
    <property type="entry name" value="Metallo-hydrolase/oxidoreductase"/>
    <property type="match status" value="1"/>
</dbReference>
<dbReference type="PANTHER" id="PTHR43694:SF1">
    <property type="entry name" value="RIBONUCLEASE J"/>
    <property type="match status" value="1"/>
</dbReference>
<evidence type="ECO:0000313" key="4">
    <source>
        <dbReference type="EMBL" id="MDQ0375984.1"/>
    </source>
</evidence>
<dbReference type="CDD" id="cd07732">
    <property type="entry name" value="metallo-hydrolase-like_MBL-fold"/>
    <property type="match status" value="1"/>
</dbReference>
<gene>
    <name evidence="4" type="ORF">J2X26_004327</name>
</gene>
<dbReference type="Pfam" id="PF12706">
    <property type="entry name" value="Lactamase_B_2"/>
    <property type="match status" value="1"/>
</dbReference>
<dbReference type="SMART" id="SM00849">
    <property type="entry name" value="Lactamase_B"/>
    <property type="match status" value="1"/>
</dbReference>
<sequence length="422" mass="45360">MTNELKVRVHRGTQEIGGSCIELQTGDARLVLDVGRPLSARRGDQVDLPDVPGLASGDDPTLLGVVISHGHLDHYGLLDQVSPNVPVIAGEAAAAIVEAARFFSPGPALRPAIHLRDRVPLQVGPFTITPYLVDHSAFDAYAVQVDTGDHRFFYTGDLRGHGRKAALFEQLIAEPPVDVDILLMEGTHIGASAADEPTHATGSESDVERAMATTMRGTPGLVVAAGSAQNVDRLVTCYRAARRAGRTLLIDLYGVAVARATGRGTIPQPGFPGLGVWVPRRQKVRVMQSGEFHRTREVRGLRVFPEQIAAHPERYAIYTASSSIAELVTAGALDDSGTVIWSMWSGYLKEPSGQRLRSMCATNGVAFEEHHTSGHATVTDLQRLADAFHARALVPIHTEGGFRYGGIFANAEAHVDGDWWAA</sequence>
<reference evidence="4 5" key="1">
    <citation type="submission" date="2023-07" db="EMBL/GenBank/DDBJ databases">
        <title>Sorghum-associated microbial communities from plants grown in Nebraska, USA.</title>
        <authorList>
            <person name="Schachtman D."/>
        </authorList>
    </citation>
    <scope>NUCLEOTIDE SEQUENCE [LARGE SCALE GENOMIC DNA]</scope>
    <source>
        <strain evidence="4 5">BE332</strain>
    </source>
</reference>
<evidence type="ECO:0000259" key="3">
    <source>
        <dbReference type="SMART" id="SM00849"/>
    </source>
</evidence>
<feature type="domain" description="Metallo-beta-lactamase" evidence="3">
    <location>
        <begin position="17"/>
        <end position="203"/>
    </location>
</feature>
<proteinExistence type="predicted"/>
<protein>
    <submittedName>
        <fullName evidence="4">Ribonuclease J</fullName>
        <ecNumber evidence="4">3.1.-.-</ecNumber>
    </submittedName>
</protein>
<name>A0ABU0ELB6_9CELL</name>
<dbReference type="InterPro" id="IPR042173">
    <property type="entry name" value="RNase_J_2"/>
</dbReference>
<keyword evidence="4" id="KW-0378">Hydrolase</keyword>
<dbReference type="PANTHER" id="PTHR43694">
    <property type="entry name" value="RIBONUCLEASE J"/>
    <property type="match status" value="1"/>
</dbReference>
<evidence type="ECO:0000256" key="2">
    <source>
        <dbReference type="ARBA" id="ARBA00022884"/>
    </source>
</evidence>
<dbReference type="GO" id="GO:0016787">
    <property type="term" value="F:hydrolase activity"/>
    <property type="evidence" value="ECO:0007669"/>
    <property type="project" value="UniProtKB-KW"/>
</dbReference>
<dbReference type="Proteomes" id="UP001239626">
    <property type="component" value="Unassembled WGS sequence"/>
</dbReference>
<dbReference type="EC" id="3.1.-.-" evidence="4"/>
<comment type="caution">
    <text evidence="4">The sequence shown here is derived from an EMBL/GenBank/DDBJ whole genome shotgun (WGS) entry which is preliminary data.</text>
</comment>
<accession>A0ABU0ELB6</accession>
<dbReference type="Gene3D" id="3.40.50.10710">
    <property type="entry name" value="Metallo-hydrolase/oxidoreductase"/>
    <property type="match status" value="1"/>
</dbReference>
<evidence type="ECO:0000256" key="1">
    <source>
        <dbReference type="ARBA" id="ARBA00022839"/>
    </source>
</evidence>
<dbReference type="EMBL" id="JAUSVB010000008">
    <property type="protein sequence ID" value="MDQ0375984.1"/>
    <property type="molecule type" value="Genomic_DNA"/>
</dbReference>
<keyword evidence="2" id="KW-0694">RNA-binding</keyword>
<keyword evidence="5" id="KW-1185">Reference proteome</keyword>
<dbReference type="Gene3D" id="3.60.15.10">
    <property type="entry name" value="Ribonuclease Z/Hydroxyacylglutathione hydrolase-like"/>
    <property type="match status" value="1"/>
</dbReference>
<keyword evidence="1" id="KW-0269">Exonuclease</keyword>
<dbReference type="InterPro" id="IPR036866">
    <property type="entry name" value="RibonucZ/Hydroxyglut_hydro"/>
</dbReference>